<proteinExistence type="inferred from homology"/>
<evidence type="ECO:0000256" key="2">
    <source>
        <dbReference type="ARBA" id="ARBA00023211"/>
    </source>
</evidence>
<feature type="domain" description="Amidohydrolase-related" evidence="4">
    <location>
        <begin position="75"/>
        <end position="360"/>
    </location>
</feature>
<dbReference type="InterPro" id="IPR026912">
    <property type="entry name" value="Adenine_deam_C"/>
</dbReference>
<dbReference type="InterPro" id="IPR006680">
    <property type="entry name" value="Amidohydro-rel"/>
</dbReference>
<dbReference type="HAMAP" id="MF_01518">
    <property type="entry name" value="Adenine_deamin"/>
    <property type="match status" value="1"/>
</dbReference>
<evidence type="ECO:0000256" key="1">
    <source>
        <dbReference type="ARBA" id="ARBA00022801"/>
    </source>
</evidence>
<dbReference type="Pfam" id="PF01979">
    <property type="entry name" value="Amidohydro_1"/>
    <property type="match status" value="1"/>
</dbReference>
<evidence type="ECO:0000313" key="7">
    <source>
        <dbReference type="Proteomes" id="UP000787672"/>
    </source>
</evidence>
<dbReference type="PANTHER" id="PTHR11113">
    <property type="entry name" value="N-ACETYLGLUCOSAMINE-6-PHOSPHATE DEACETYLASE"/>
    <property type="match status" value="1"/>
</dbReference>
<comment type="similarity">
    <text evidence="3">Belongs to the metallo-dependent hydrolases superfamily. Adenine deaminase family.</text>
</comment>
<dbReference type="Pfam" id="PF13382">
    <property type="entry name" value="Adenine_deam_C"/>
    <property type="match status" value="1"/>
</dbReference>
<name>A0ABS6F659_9FIRM</name>
<keyword evidence="1 3" id="KW-0378">Hydrolase</keyword>
<dbReference type="InterPro" id="IPR006679">
    <property type="entry name" value="Adenine_deam"/>
</dbReference>
<dbReference type="EMBL" id="JAHLQN010000001">
    <property type="protein sequence ID" value="MBU5625558.1"/>
    <property type="molecule type" value="Genomic_DNA"/>
</dbReference>
<comment type="cofactor">
    <cofactor evidence="3">
        <name>Mn(2+)</name>
        <dbReference type="ChEBI" id="CHEBI:29035"/>
    </cofactor>
</comment>
<reference evidence="6 7" key="1">
    <citation type="submission" date="2021-06" db="EMBL/GenBank/DDBJ databases">
        <authorList>
            <person name="Sun Q."/>
            <person name="Li D."/>
        </authorList>
    </citation>
    <scope>NUCLEOTIDE SEQUENCE [LARGE SCALE GENOMIC DNA]</scope>
    <source>
        <strain evidence="6 7">MSJ-2</strain>
    </source>
</reference>
<evidence type="ECO:0000259" key="4">
    <source>
        <dbReference type="Pfam" id="PF01979"/>
    </source>
</evidence>
<dbReference type="Proteomes" id="UP000787672">
    <property type="component" value="Unassembled WGS sequence"/>
</dbReference>
<evidence type="ECO:0000256" key="3">
    <source>
        <dbReference type="HAMAP-Rule" id="MF_01518"/>
    </source>
</evidence>
<protein>
    <recommendedName>
        <fullName evidence="3">Adenine deaminase</fullName>
        <shortName evidence="3">Adenase</shortName>
        <shortName evidence="3">Adenine aminase</shortName>
        <ecNumber evidence="3">3.5.4.2</ecNumber>
    </recommendedName>
</protein>
<organism evidence="6 7">
    <name type="scientific">Dysosmobacter acutus</name>
    <dbReference type="NCBI Taxonomy" id="2841504"/>
    <lineage>
        <taxon>Bacteria</taxon>
        <taxon>Bacillati</taxon>
        <taxon>Bacillota</taxon>
        <taxon>Clostridia</taxon>
        <taxon>Eubacteriales</taxon>
        <taxon>Oscillospiraceae</taxon>
        <taxon>Dysosmobacter</taxon>
    </lineage>
</organism>
<keyword evidence="2 3" id="KW-0464">Manganese</keyword>
<evidence type="ECO:0000313" key="6">
    <source>
        <dbReference type="EMBL" id="MBU5625558.1"/>
    </source>
</evidence>
<feature type="domain" description="Adenine deaminase C-terminal" evidence="5">
    <location>
        <begin position="425"/>
        <end position="580"/>
    </location>
</feature>
<dbReference type="PANTHER" id="PTHR11113:SF2">
    <property type="entry name" value="ADENINE DEAMINASE"/>
    <property type="match status" value="1"/>
</dbReference>
<sequence>MQVDPNKDRPALLSAANGQVPCDLTVGNVVIFDVFTGALTPGSVDIFQGVIVCVREGETEDAGKSRGYYDGKGAILLPGFIDTHIHVESTMMIPEHFARTVLPCGTTTVMTDPHETANVAGIAGVRFMLDNSRKTPLRQYVLAPSCVPSVPGLEESGAAFGPEEIGALLELPGVAGIGEVMDYVNVCRDEKRMRGIVQKGLERDVFIQGHAPRLMGQGLNAYILAGAQSDHECRSRQECALKQRLGMHVNLKSSSLSNHLAENLEAVRTQRWKDSVSICTDDVHARRLLTEGHINRVIREAIECGADPMELYRCATYNAAREYRFRDIGAVAPGYAADLQLLRALDGGTPEAVFVGGSLVARDGVYCAEDDRSAPAPVPCPMELGYLASPEDFRLKAPEGAAQTVRTLVIHSKYQGSPFNQGFYEPLPVRGGYVELSGLENTQYCCVCNRYGRPRRTIGVMRGFGILRGALASTVAHDCHNLTLVYTNPEDAFLAMEAVKSIGGGFAVAAEGKVLAVLPLPVMGLMSDRCAREIVPQIAAVEQALSSISDGSCYLLKHATMALPVLPGTLITDLGLVDGPSQTFLPLFDKD</sequence>
<comment type="caution">
    <text evidence="6">The sequence shown here is derived from an EMBL/GenBank/DDBJ whole genome shotgun (WGS) entry which is preliminary data.</text>
</comment>
<comment type="catalytic activity">
    <reaction evidence="3">
        <text>adenine + H2O + H(+) = hypoxanthine + NH4(+)</text>
        <dbReference type="Rhea" id="RHEA:23688"/>
        <dbReference type="ChEBI" id="CHEBI:15377"/>
        <dbReference type="ChEBI" id="CHEBI:15378"/>
        <dbReference type="ChEBI" id="CHEBI:16708"/>
        <dbReference type="ChEBI" id="CHEBI:17368"/>
        <dbReference type="ChEBI" id="CHEBI:28938"/>
        <dbReference type="EC" id="3.5.4.2"/>
    </reaction>
</comment>
<accession>A0ABS6F659</accession>
<dbReference type="EC" id="3.5.4.2" evidence="3"/>
<gene>
    <name evidence="3" type="primary">ade</name>
    <name evidence="6" type="ORF">KQI82_01250</name>
</gene>
<dbReference type="RefSeq" id="WP_216557574.1">
    <property type="nucleotide sequence ID" value="NZ_JAHLQN010000001.1"/>
</dbReference>
<evidence type="ECO:0000259" key="5">
    <source>
        <dbReference type="Pfam" id="PF13382"/>
    </source>
</evidence>
<keyword evidence="7" id="KW-1185">Reference proteome</keyword>